<dbReference type="FunFam" id="3.40.50.720:FF:000031">
    <property type="entry name" value="Glutamyl-tRNA reductase"/>
    <property type="match status" value="1"/>
</dbReference>
<feature type="domain" description="Glutamyl-tRNA reductase N-terminal" evidence="17">
    <location>
        <begin position="6"/>
        <end position="155"/>
    </location>
</feature>
<feature type="site" description="Important for activity" evidence="9 13">
    <location>
        <position position="98"/>
    </location>
</feature>
<dbReference type="CDD" id="cd05213">
    <property type="entry name" value="NAD_bind_Glutamyl_tRNA_reduct"/>
    <property type="match status" value="1"/>
</dbReference>
<keyword evidence="4 9" id="KW-0521">NADP</keyword>
<protein>
    <recommendedName>
        <fullName evidence="8 9">Glutamyl-tRNA reductase</fullName>
        <shortName evidence="9">GluTR</shortName>
        <ecNumber evidence="3 9">1.2.1.70</ecNumber>
    </recommendedName>
</protein>
<dbReference type="InterPro" id="IPR015895">
    <property type="entry name" value="4pyrrol_synth_GluRdtase_N"/>
</dbReference>
<comment type="domain">
    <text evidence="9">Possesses an unusual extended V-shaped dimeric structure with each monomer consisting of three distinct domains arranged along a curved 'spinal' alpha-helix. The N-terminal catalytic domain specifically recognizes the glutamate moiety of the substrate. The second domain is the NADPH-binding domain, and the third C-terminal domain is responsible for dimerization.</text>
</comment>
<evidence type="ECO:0000256" key="7">
    <source>
        <dbReference type="ARBA" id="ARBA00047464"/>
    </source>
</evidence>
<feature type="domain" description="Quinate/shikimate 5-dehydrogenase/glutamyl-tRNA reductase" evidence="16">
    <location>
        <begin position="170"/>
        <end position="305"/>
    </location>
</feature>
<dbReference type="InterPro" id="IPR000343">
    <property type="entry name" value="4pyrrol_synth_GluRdtase"/>
</dbReference>
<evidence type="ECO:0000259" key="17">
    <source>
        <dbReference type="Pfam" id="PF05201"/>
    </source>
</evidence>
<dbReference type="Pfam" id="PF05201">
    <property type="entry name" value="GlutR_N"/>
    <property type="match status" value="1"/>
</dbReference>
<keyword evidence="5 9" id="KW-0560">Oxidoreductase</keyword>
<evidence type="ECO:0000256" key="12">
    <source>
        <dbReference type="PIRSR" id="PIRSR000445-3"/>
    </source>
</evidence>
<dbReference type="GO" id="GO:0050661">
    <property type="term" value="F:NADP binding"/>
    <property type="evidence" value="ECO:0007669"/>
    <property type="project" value="InterPro"/>
</dbReference>
<dbReference type="Pfam" id="PF00745">
    <property type="entry name" value="GlutR_dimer"/>
    <property type="match status" value="1"/>
</dbReference>
<dbReference type="InterPro" id="IPR018214">
    <property type="entry name" value="GluRdtase_CS"/>
</dbReference>
<dbReference type="PIRSF" id="PIRSF000445">
    <property type="entry name" value="4pyrrol_synth_GluRdtase"/>
    <property type="match status" value="1"/>
</dbReference>
<keyword evidence="6 9" id="KW-0627">Porphyrin biosynthesis</keyword>
<reference evidence="18 19" key="1">
    <citation type="submission" date="2023-09" db="EMBL/GenBank/DDBJ databases">
        <authorList>
            <person name="Rey-Velasco X."/>
        </authorList>
    </citation>
    <scope>NUCLEOTIDE SEQUENCE [LARGE SCALE GENOMIC DNA]</scope>
    <source>
        <strain evidence="18 19">W409</strain>
    </source>
</reference>
<dbReference type="SUPFAM" id="SSF51735">
    <property type="entry name" value="NAD(P)-binding Rossmann-fold domains"/>
    <property type="match status" value="1"/>
</dbReference>
<evidence type="ECO:0000256" key="8">
    <source>
        <dbReference type="ARBA" id="ARBA00068659"/>
    </source>
</evidence>
<dbReference type="GO" id="GO:0019353">
    <property type="term" value="P:protoporphyrinogen IX biosynthetic process from glutamate"/>
    <property type="evidence" value="ECO:0007669"/>
    <property type="project" value="TreeGrafter"/>
</dbReference>
<evidence type="ECO:0000256" key="11">
    <source>
        <dbReference type="PIRSR" id="PIRSR000445-2"/>
    </source>
</evidence>
<comment type="function">
    <text evidence="9">Catalyzes the NADPH-dependent reduction of glutamyl-tRNA(Glu) to glutamate 1-semialdehyde (GSA).</text>
</comment>
<evidence type="ECO:0000256" key="6">
    <source>
        <dbReference type="ARBA" id="ARBA00023244"/>
    </source>
</evidence>
<gene>
    <name evidence="9 18" type="primary">hemA</name>
    <name evidence="18" type="ORF">RM544_04835</name>
</gene>
<comment type="pathway">
    <text evidence="1 9 14">Porphyrin-containing compound metabolism; protoporphyrin-IX biosynthesis; 5-aminolevulinate from L-glutamyl-tRNA(Glu): step 1/2.</text>
</comment>
<comment type="subunit">
    <text evidence="9">Homodimer.</text>
</comment>
<dbReference type="InterPro" id="IPR036453">
    <property type="entry name" value="GluRdtase_dimer_dom_sf"/>
</dbReference>
<evidence type="ECO:0000256" key="9">
    <source>
        <dbReference type="HAMAP-Rule" id="MF_00087"/>
    </source>
</evidence>
<evidence type="ECO:0000259" key="15">
    <source>
        <dbReference type="Pfam" id="PF00745"/>
    </source>
</evidence>
<dbReference type="Proteomes" id="UP001249020">
    <property type="component" value="Unassembled WGS sequence"/>
</dbReference>
<organism evidence="18 19">
    <name type="scientific">Brumicola blandensis</name>
    <dbReference type="NCBI Taxonomy" id="3075611"/>
    <lineage>
        <taxon>Bacteria</taxon>
        <taxon>Pseudomonadati</taxon>
        <taxon>Pseudomonadota</taxon>
        <taxon>Gammaproteobacteria</taxon>
        <taxon>Alteromonadales</taxon>
        <taxon>Alteromonadaceae</taxon>
        <taxon>Brumicola</taxon>
    </lineage>
</organism>
<evidence type="ECO:0000259" key="16">
    <source>
        <dbReference type="Pfam" id="PF01488"/>
    </source>
</evidence>
<evidence type="ECO:0000313" key="18">
    <source>
        <dbReference type="EMBL" id="MDT0581857.1"/>
    </source>
</evidence>
<dbReference type="InterPro" id="IPR036343">
    <property type="entry name" value="GluRdtase_N_sf"/>
</dbReference>
<dbReference type="SUPFAM" id="SSF69075">
    <property type="entry name" value="Glutamyl tRNA-reductase dimerization domain"/>
    <property type="match status" value="1"/>
</dbReference>
<dbReference type="HAMAP" id="MF_00087">
    <property type="entry name" value="Glu_tRNA_reductase"/>
    <property type="match status" value="1"/>
</dbReference>
<feature type="active site" description="Nucleophile" evidence="9 10">
    <location>
        <position position="50"/>
    </location>
</feature>
<feature type="domain" description="Tetrapyrrole biosynthesis glutamyl-tRNA reductase dimerisation" evidence="15">
    <location>
        <begin position="319"/>
        <end position="412"/>
    </location>
</feature>
<dbReference type="InterPro" id="IPR006151">
    <property type="entry name" value="Shikm_DH/Glu-tRNA_Rdtase"/>
</dbReference>
<feature type="binding site" evidence="9 12">
    <location>
        <begin position="188"/>
        <end position="193"/>
    </location>
    <ligand>
        <name>NADP(+)</name>
        <dbReference type="ChEBI" id="CHEBI:58349"/>
    </ligand>
</feature>
<evidence type="ECO:0000256" key="2">
    <source>
        <dbReference type="ARBA" id="ARBA00005916"/>
    </source>
</evidence>
<sequence>MTIIALGINHKSAPVELREKVAFSPDKLAQALKSFPGTTNAEQMVILSTCNRTEVYAKATNKDDAIALSHWLADFHQTGSELVLQHSYVKHDNEAIEHLMRVACGLDSLIIGEPQILGQVKQAYTESKNAGKIATEFEKLFQSTFSIAKRVRTDTDIGANAVSVAFAAVQLAKQIFSRLDKSQVLLVGAGETIELVAKHLVDAETKSITVANRTLSRASDLAEKLGGEGITISQVPEHLAHADIVISSTASSLPLIGKGMVATALKQRKHKPMLLIDLAVPRDIEQEVSELDDAYLYTVDDLQNIVEQNVANREVAAQQAEQMIASKVQEFANWQQHFQNVDLIKSYREKAHGQRDELLQKALNKINDGVAAEEAMQELAFKLTQAMLHGPTKALQQASKMPKETQLNLLAKSLGLDVSENRETGKE</sequence>
<dbReference type="SUPFAM" id="SSF69742">
    <property type="entry name" value="Glutamyl tRNA-reductase catalytic, N-terminal domain"/>
    <property type="match status" value="1"/>
</dbReference>
<dbReference type="EC" id="1.2.1.70" evidence="3 9"/>
<evidence type="ECO:0000256" key="10">
    <source>
        <dbReference type="PIRSR" id="PIRSR000445-1"/>
    </source>
</evidence>
<feature type="binding site" evidence="9 11">
    <location>
        <position position="119"/>
    </location>
    <ligand>
        <name>substrate</name>
    </ligand>
</feature>
<evidence type="ECO:0000256" key="1">
    <source>
        <dbReference type="ARBA" id="ARBA00005059"/>
    </source>
</evidence>
<feature type="binding site" evidence="9 11">
    <location>
        <begin position="113"/>
        <end position="115"/>
    </location>
    <ligand>
        <name>substrate</name>
    </ligand>
</feature>
<evidence type="ECO:0000256" key="4">
    <source>
        <dbReference type="ARBA" id="ARBA00022857"/>
    </source>
</evidence>
<dbReference type="NCBIfam" id="TIGR01035">
    <property type="entry name" value="hemA"/>
    <property type="match status" value="1"/>
</dbReference>
<dbReference type="PANTHER" id="PTHR43013:SF1">
    <property type="entry name" value="GLUTAMYL-TRNA REDUCTASE"/>
    <property type="match status" value="1"/>
</dbReference>
<dbReference type="InterPro" id="IPR036291">
    <property type="entry name" value="NAD(P)-bd_dom_sf"/>
</dbReference>
<evidence type="ECO:0000313" key="19">
    <source>
        <dbReference type="Proteomes" id="UP001249020"/>
    </source>
</evidence>
<dbReference type="PANTHER" id="PTHR43013">
    <property type="entry name" value="GLUTAMYL-TRNA REDUCTASE"/>
    <property type="match status" value="1"/>
</dbReference>
<dbReference type="Gene3D" id="3.30.460.30">
    <property type="entry name" value="Glutamyl-tRNA reductase, N-terminal domain"/>
    <property type="match status" value="1"/>
</dbReference>
<dbReference type="InterPro" id="IPR015896">
    <property type="entry name" value="4pyrrol_synth_GluRdtase_dimer"/>
</dbReference>
<dbReference type="EMBL" id="JAVRIE010000001">
    <property type="protein sequence ID" value="MDT0581857.1"/>
    <property type="molecule type" value="Genomic_DNA"/>
</dbReference>
<evidence type="ECO:0000256" key="3">
    <source>
        <dbReference type="ARBA" id="ARBA00012970"/>
    </source>
</evidence>
<comment type="similarity">
    <text evidence="2 9 14">Belongs to the glutamyl-tRNA reductase family.</text>
</comment>
<feature type="binding site" evidence="9 11">
    <location>
        <begin position="49"/>
        <end position="52"/>
    </location>
    <ligand>
        <name>substrate</name>
    </ligand>
</feature>
<name>A0AAW8R0S5_9ALTE</name>
<accession>A0AAW8R0S5</accession>
<dbReference type="Pfam" id="PF01488">
    <property type="entry name" value="Shikimate_DH"/>
    <property type="match status" value="1"/>
</dbReference>
<dbReference type="Gene3D" id="3.40.50.720">
    <property type="entry name" value="NAD(P)-binding Rossmann-like Domain"/>
    <property type="match status" value="1"/>
</dbReference>
<dbReference type="AlphaFoldDB" id="A0AAW8R0S5"/>
<keyword evidence="19" id="KW-1185">Reference proteome</keyword>
<evidence type="ECO:0000256" key="13">
    <source>
        <dbReference type="PIRSR" id="PIRSR000445-4"/>
    </source>
</evidence>
<comment type="miscellaneous">
    <text evidence="9">During catalysis, the active site Cys acts as a nucleophile attacking the alpha-carbonyl group of tRNA-bound glutamate with the formation of a thioester intermediate between enzyme and glutamate, and the concomitant release of tRNA(Glu). The thioester intermediate is finally reduced by direct hydride transfer from NADPH, to form the product GSA.</text>
</comment>
<dbReference type="FunFam" id="3.30.460.30:FF:000001">
    <property type="entry name" value="Glutamyl-tRNA reductase"/>
    <property type="match status" value="1"/>
</dbReference>
<dbReference type="PROSITE" id="PS00747">
    <property type="entry name" value="GLUTR"/>
    <property type="match status" value="1"/>
</dbReference>
<evidence type="ECO:0000256" key="14">
    <source>
        <dbReference type="RuleBase" id="RU000584"/>
    </source>
</evidence>
<comment type="catalytic activity">
    <reaction evidence="7 9 14">
        <text>(S)-4-amino-5-oxopentanoate + tRNA(Glu) + NADP(+) = L-glutamyl-tRNA(Glu) + NADPH + H(+)</text>
        <dbReference type="Rhea" id="RHEA:12344"/>
        <dbReference type="Rhea" id="RHEA-COMP:9663"/>
        <dbReference type="Rhea" id="RHEA-COMP:9680"/>
        <dbReference type="ChEBI" id="CHEBI:15378"/>
        <dbReference type="ChEBI" id="CHEBI:57501"/>
        <dbReference type="ChEBI" id="CHEBI:57783"/>
        <dbReference type="ChEBI" id="CHEBI:58349"/>
        <dbReference type="ChEBI" id="CHEBI:78442"/>
        <dbReference type="ChEBI" id="CHEBI:78520"/>
        <dbReference type="EC" id="1.2.1.70"/>
    </reaction>
</comment>
<dbReference type="GO" id="GO:0008883">
    <property type="term" value="F:glutamyl-tRNA reductase activity"/>
    <property type="evidence" value="ECO:0007669"/>
    <property type="project" value="UniProtKB-UniRule"/>
</dbReference>
<evidence type="ECO:0000256" key="5">
    <source>
        <dbReference type="ARBA" id="ARBA00023002"/>
    </source>
</evidence>
<feature type="binding site" evidence="9 11">
    <location>
        <position position="108"/>
    </location>
    <ligand>
        <name>substrate</name>
    </ligand>
</feature>
<proteinExistence type="inferred from homology"/>
<dbReference type="RefSeq" id="WP_311360625.1">
    <property type="nucleotide sequence ID" value="NZ_JAVRIE010000001.1"/>
</dbReference>
<comment type="caution">
    <text evidence="18">The sequence shown here is derived from an EMBL/GenBank/DDBJ whole genome shotgun (WGS) entry which is preliminary data.</text>
</comment>